<comment type="caution">
    <text evidence="1">The sequence shown here is derived from an EMBL/GenBank/DDBJ whole genome shotgun (WGS) entry which is preliminary data.</text>
</comment>
<organism evidence="1 2">
    <name type="scientific">Trichinella britovi</name>
    <name type="common">Parasitic roundworm</name>
    <dbReference type="NCBI Taxonomy" id="45882"/>
    <lineage>
        <taxon>Eukaryota</taxon>
        <taxon>Metazoa</taxon>
        <taxon>Ecdysozoa</taxon>
        <taxon>Nematoda</taxon>
        <taxon>Enoplea</taxon>
        <taxon>Dorylaimia</taxon>
        <taxon>Trichinellida</taxon>
        <taxon>Trichinellidae</taxon>
        <taxon>Trichinella</taxon>
    </lineage>
</organism>
<proteinExistence type="predicted"/>
<sequence>MVDLDQIRSDQMCIDNNMTNNNGEAKEKHNSYSIRVQFPQIQSQPVSKDIYVHSHPLRTVRKSN</sequence>
<dbReference type="Proteomes" id="UP000054653">
    <property type="component" value="Unassembled WGS sequence"/>
</dbReference>
<protein>
    <submittedName>
        <fullName evidence="1">Uncharacterized protein</fullName>
    </submittedName>
</protein>
<reference evidence="1 2" key="1">
    <citation type="submission" date="2015-01" db="EMBL/GenBank/DDBJ databases">
        <title>Evolution of Trichinella species and genotypes.</title>
        <authorList>
            <person name="Korhonen P.K."/>
            <person name="Edoardo P."/>
            <person name="Giuseppe L.R."/>
            <person name="Gasser R.B."/>
        </authorList>
    </citation>
    <scope>NUCLEOTIDE SEQUENCE [LARGE SCALE GENOMIC DNA]</scope>
    <source>
        <strain evidence="1">ISS120</strain>
    </source>
</reference>
<dbReference type="AlphaFoldDB" id="A0A0V1ALQ2"/>
<gene>
    <name evidence="1" type="ORF">T03_9607</name>
</gene>
<accession>A0A0V1ALQ2</accession>
<evidence type="ECO:0000313" key="2">
    <source>
        <dbReference type="Proteomes" id="UP000054653"/>
    </source>
</evidence>
<keyword evidence="2" id="KW-1185">Reference proteome</keyword>
<name>A0A0V1ALQ2_TRIBR</name>
<evidence type="ECO:0000313" key="1">
    <source>
        <dbReference type="EMBL" id="KRY25762.1"/>
    </source>
</evidence>
<dbReference type="EMBL" id="JYDI01002122">
    <property type="protein sequence ID" value="KRY25762.1"/>
    <property type="molecule type" value="Genomic_DNA"/>
</dbReference>